<organism evidence="6 7">
    <name type="scientific">Gordonia rhizosphera NBRC 16068</name>
    <dbReference type="NCBI Taxonomy" id="1108045"/>
    <lineage>
        <taxon>Bacteria</taxon>
        <taxon>Bacillati</taxon>
        <taxon>Actinomycetota</taxon>
        <taxon>Actinomycetes</taxon>
        <taxon>Mycobacteriales</taxon>
        <taxon>Gordoniaceae</taxon>
        <taxon>Gordonia</taxon>
    </lineage>
</organism>
<evidence type="ECO:0000256" key="1">
    <source>
        <dbReference type="ARBA" id="ARBA00003416"/>
    </source>
</evidence>
<dbReference type="AlphaFoldDB" id="K6WD84"/>
<evidence type="ECO:0000256" key="4">
    <source>
        <dbReference type="ARBA" id="ARBA00023172"/>
    </source>
</evidence>
<dbReference type="eggNOG" id="COG1322">
    <property type="taxonomic scope" value="Bacteria"/>
</dbReference>
<reference evidence="6 7" key="1">
    <citation type="submission" date="2012-08" db="EMBL/GenBank/DDBJ databases">
        <title>Whole genome shotgun sequence of Gordonia rhizosphera NBRC 16068.</title>
        <authorList>
            <person name="Takarada H."/>
            <person name="Isaki S."/>
            <person name="Hosoyama A."/>
            <person name="Tsuchikane K."/>
            <person name="Katsumata H."/>
            <person name="Baba S."/>
            <person name="Ohji S."/>
            <person name="Yamazaki S."/>
            <person name="Fujita N."/>
        </authorList>
    </citation>
    <scope>NUCLEOTIDE SEQUENCE [LARGE SCALE GENOMIC DNA]</scope>
    <source>
        <strain evidence="6 7">NBRC 16068</strain>
    </source>
</reference>
<dbReference type="GO" id="GO:0006310">
    <property type="term" value="P:DNA recombination"/>
    <property type="evidence" value="ECO:0007669"/>
    <property type="project" value="UniProtKB-KW"/>
</dbReference>
<comment type="similarity">
    <text evidence="2">Belongs to the RmuC family.</text>
</comment>
<evidence type="ECO:0000256" key="5">
    <source>
        <dbReference type="SAM" id="MobiDB-lite"/>
    </source>
</evidence>
<evidence type="ECO:0000313" key="7">
    <source>
        <dbReference type="Proteomes" id="UP000008363"/>
    </source>
</evidence>
<keyword evidence="4" id="KW-0233">DNA recombination</keyword>
<dbReference type="RefSeq" id="WP_006335453.1">
    <property type="nucleotide sequence ID" value="NZ_BAHC01000141.1"/>
</dbReference>
<name>K6WD84_9ACTN</name>
<evidence type="ECO:0000256" key="2">
    <source>
        <dbReference type="ARBA" id="ARBA00009840"/>
    </source>
</evidence>
<proteinExistence type="inferred from homology"/>
<dbReference type="InterPro" id="IPR003798">
    <property type="entry name" value="DNA_recombination_RmuC"/>
</dbReference>
<dbReference type="EMBL" id="BAHC01000141">
    <property type="protein sequence ID" value="GAB91691.1"/>
    <property type="molecule type" value="Genomic_DNA"/>
</dbReference>
<evidence type="ECO:0008006" key="8">
    <source>
        <dbReference type="Google" id="ProtNLM"/>
    </source>
</evidence>
<keyword evidence="3" id="KW-0175">Coiled coil</keyword>
<dbReference type="STRING" id="1108045.GORHZ_141_00660"/>
<evidence type="ECO:0000256" key="3">
    <source>
        <dbReference type="ARBA" id="ARBA00023054"/>
    </source>
</evidence>
<keyword evidence="7" id="KW-1185">Reference proteome</keyword>
<dbReference type="Pfam" id="PF02646">
    <property type="entry name" value="RmuC"/>
    <property type="match status" value="1"/>
</dbReference>
<feature type="region of interest" description="Disordered" evidence="5">
    <location>
        <begin position="367"/>
        <end position="408"/>
    </location>
</feature>
<dbReference type="PANTHER" id="PTHR30563:SF0">
    <property type="entry name" value="DNA RECOMBINATION PROTEIN RMUC"/>
    <property type="match status" value="1"/>
</dbReference>
<dbReference type="Proteomes" id="UP000008363">
    <property type="component" value="Unassembled WGS sequence"/>
</dbReference>
<protein>
    <recommendedName>
        <fullName evidence="8">DNA recombination protein RmuC</fullName>
    </recommendedName>
</protein>
<comment type="function">
    <text evidence="1">Involved in DNA recombination.</text>
</comment>
<dbReference type="PANTHER" id="PTHR30563">
    <property type="entry name" value="DNA RECOMBINATION PROTEIN RMUC"/>
    <property type="match status" value="1"/>
</dbReference>
<gene>
    <name evidence="6" type="ORF">GORHZ_141_00660</name>
</gene>
<evidence type="ECO:0000313" key="6">
    <source>
        <dbReference type="EMBL" id="GAB91691.1"/>
    </source>
</evidence>
<comment type="caution">
    <text evidence="6">The sequence shown here is derived from an EMBL/GenBank/DDBJ whole genome shotgun (WGS) entry which is preliminary data.</text>
</comment>
<dbReference type="OrthoDB" id="370725at2"/>
<sequence>MAGMQTSVIVAVLAGIVIGLIVGWLAHASRSAAALAAAHAELDAVRGAHELAARSLSSASEDAARRQSSAIGSQIAHIVDPLRAVLSQLSEELRRTEHHRINAYAGLTEQVRSMHTASAELTNQTRQLATALHTPHIRGRWGELQLERVVELSGMTRHCDFTTQVSAQGSAGAVRPDLVVHLAGGRDIVVDAKVPLQAYLSAIEAEDPDVAARGFADHARAVRGHIGHLSSKAYWSAFDNTPEMVVLFVPSDPVLEAAVRVDPDLIEFGFAKNVVLTTPSTLIALLRTVALGWRHDAMARDAAVIHQLGTELHHRLGGVLGHLDRLGGSLRRAVESFNSTVGAVDTRLGVTARKLADLEAIHGEPEHTSVSPIDITVRSAGGIRTSADTPERGWSTSDDDQWATSPGG</sequence>
<accession>K6WD84</accession>